<proteinExistence type="predicted"/>
<sequence length="80" mass="8959">MSASLTQGPERLFPQGEVTFSIHSGHSSLPAWSWLFMAPQCMPSQEARAHPTVSRLSPAKQQRRHYGEVLVTSDLPQDNR</sequence>
<evidence type="ECO:0000256" key="1">
    <source>
        <dbReference type="SAM" id="MobiDB-lite"/>
    </source>
</evidence>
<organism evidence="2 3">
    <name type="scientific">Portunus trituberculatus</name>
    <name type="common">Swimming crab</name>
    <name type="synonym">Neptunus trituberculatus</name>
    <dbReference type="NCBI Taxonomy" id="210409"/>
    <lineage>
        <taxon>Eukaryota</taxon>
        <taxon>Metazoa</taxon>
        <taxon>Ecdysozoa</taxon>
        <taxon>Arthropoda</taxon>
        <taxon>Crustacea</taxon>
        <taxon>Multicrustacea</taxon>
        <taxon>Malacostraca</taxon>
        <taxon>Eumalacostraca</taxon>
        <taxon>Eucarida</taxon>
        <taxon>Decapoda</taxon>
        <taxon>Pleocyemata</taxon>
        <taxon>Brachyura</taxon>
        <taxon>Eubrachyura</taxon>
        <taxon>Portunoidea</taxon>
        <taxon>Portunidae</taxon>
        <taxon>Portuninae</taxon>
        <taxon>Portunus</taxon>
    </lineage>
</organism>
<gene>
    <name evidence="2" type="ORF">E2C01_085002</name>
</gene>
<reference evidence="2 3" key="1">
    <citation type="submission" date="2019-05" db="EMBL/GenBank/DDBJ databases">
        <title>Another draft genome of Portunus trituberculatus and its Hox gene families provides insights of decapod evolution.</title>
        <authorList>
            <person name="Jeong J.-H."/>
            <person name="Song I."/>
            <person name="Kim S."/>
            <person name="Choi T."/>
            <person name="Kim D."/>
            <person name="Ryu S."/>
            <person name="Kim W."/>
        </authorList>
    </citation>
    <scope>NUCLEOTIDE SEQUENCE [LARGE SCALE GENOMIC DNA]</scope>
    <source>
        <tissue evidence="2">Muscle</tissue>
    </source>
</reference>
<dbReference type="AlphaFoldDB" id="A0A5B7J5H6"/>
<keyword evidence="3" id="KW-1185">Reference proteome</keyword>
<feature type="region of interest" description="Disordered" evidence="1">
    <location>
        <begin position="48"/>
        <end position="80"/>
    </location>
</feature>
<comment type="caution">
    <text evidence="2">The sequence shown here is derived from an EMBL/GenBank/DDBJ whole genome shotgun (WGS) entry which is preliminary data.</text>
</comment>
<dbReference type="EMBL" id="VSRR010083000">
    <property type="protein sequence ID" value="MPC90035.1"/>
    <property type="molecule type" value="Genomic_DNA"/>
</dbReference>
<dbReference type="Proteomes" id="UP000324222">
    <property type="component" value="Unassembled WGS sequence"/>
</dbReference>
<protein>
    <submittedName>
        <fullName evidence="2">Uncharacterized protein</fullName>
    </submittedName>
</protein>
<evidence type="ECO:0000313" key="3">
    <source>
        <dbReference type="Proteomes" id="UP000324222"/>
    </source>
</evidence>
<evidence type="ECO:0000313" key="2">
    <source>
        <dbReference type="EMBL" id="MPC90035.1"/>
    </source>
</evidence>
<accession>A0A5B7J5H6</accession>
<name>A0A5B7J5H6_PORTR</name>